<dbReference type="Pfam" id="PF08889">
    <property type="entry name" value="WbqC"/>
    <property type="match status" value="1"/>
</dbReference>
<evidence type="ECO:0000313" key="1">
    <source>
        <dbReference type="EMBL" id="MCW6038515.1"/>
    </source>
</evidence>
<proteinExistence type="predicted"/>
<sequence>MKKIAISQSNYIPWKGYFDLINSVDEFILFDDMQYTRRDWRNRNKIKTNQGLIWLTIPVQVKGKYFQKIKDVQVENQNWRQEHWKSIIHNYSRARYFVDYKEMFESLYLSFDTTRLSHINYQFLESICMILGIQTKISWSMDYALVEGRTERLVSLCKQAEATEYISGLSAQSYLDEVLFQAENIQLTYMNYSGYPEYEQRFPPFEHGVSVLDLIFNEGENAKKYMKSFG</sequence>
<protein>
    <submittedName>
        <fullName evidence="1">WbqC family protein</fullName>
    </submittedName>
</protein>
<organism evidence="1 2">
    <name type="scientific">Spirulina subsalsa FACHB-351</name>
    <dbReference type="NCBI Taxonomy" id="234711"/>
    <lineage>
        <taxon>Bacteria</taxon>
        <taxon>Bacillati</taxon>
        <taxon>Cyanobacteriota</taxon>
        <taxon>Cyanophyceae</taxon>
        <taxon>Spirulinales</taxon>
        <taxon>Spirulinaceae</taxon>
        <taxon>Spirulina</taxon>
    </lineage>
</organism>
<evidence type="ECO:0000313" key="2">
    <source>
        <dbReference type="Proteomes" id="UP001526426"/>
    </source>
</evidence>
<reference evidence="1 2" key="1">
    <citation type="submission" date="2021-08" db="EMBL/GenBank/DDBJ databases">
        <title>Draft genome sequence of Spirulina subsalsa with high tolerance to salinity and hype-accumulation of phycocyanin.</title>
        <authorList>
            <person name="Pei H."/>
            <person name="Jiang L."/>
        </authorList>
    </citation>
    <scope>NUCLEOTIDE SEQUENCE [LARGE SCALE GENOMIC DNA]</scope>
    <source>
        <strain evidence="1 2">FACHB-351</strain>
    </source>
</reference>
<name>A0ABT3LC10_9CYAN</name>
<dbReference type="Proteomes" id="UP001526426">
    <property type="component" value="Unassembled WGS sequence"/>
</dbReference>
<dbReference type="RefSeq" id="WP_265266424.1">
    <property type="nucleotide sequence ID" value="NZ_JAIHOM010000144.1"/>
</dbReference>
<keyword evidence="2" id="KW-1185">Reference proteome</keyword>
<accession>A0ABT3LC10</accession>
<dbReference type="InterPro" id="IPR014985">
    <property type="entry name" value="WbqC"/>
</dbReference>
<dbReference type="EMBL" id="JAIHOM010000144">
    <property type="protein sequence ID" value="MCW6038515.1"/>
    <property type="molecule type" value="Genomic_DNA"/>
</dbReference>
<comment type="caution">
    <text evidence="1">The sequence shown here is derived from an EMBL/GenBank/DDBJ whole genome shotgun (WGS) entry which is preliminary data.</text>
</comment>
<gene>
    <name evidence="1" type="ORF">K4A83_19880</name>
</gene>